<organism evidence="5 6">
    <name type="scientific">Staurois parvus</name>
    <dbReference type="NCBI Taxonomy" id="386267"/>
    <lineage>
        <taxon>Eukaryota</taxon>
        <taxon>Metazoa</taxon>
        <taxon>Chordata</taxon>
        <taxon>Craniata</taxon>
        <taxon>Vertebrata</taxon>
        <taxon>Euteleostomi</taxon>
        <taxon>Amphibia</taxon>
        <taxon>Batrachia</taxon>
        <taxon>Anura</taxon>
        <taxon>Neobatrachia</taxon>
        <taxon>Ranoidea</taxon>
        <taxon>Ranidae</taxon>
        <taxon>Staurois</taxon>
    </lineage>
</organism>
<sequence length="412" mass="47375">WRGAGSSAGCITIPIYRPPCSCSPPEPAAPRSSLYPPVVASMTAKSKASRRRRIEGHYSRVHAQTDLDSKLQLITGHQRMKYVVYPQSFALHSDRWYQHFTKTAYRPGLPETRRGLEEDELGRIRSLLCERLLHHYYYTRRGRSFLYRGHLTSAAPFITDLANLLTVHCNNPHTTHGSWVSIDVNPQVNFYWLRGEVRVPRGHRKGCIDPVRFQIDDSPLVQLRVQKPLPEFVPLDHVIPEEVPFIPYEPSRLPLFRRQYENNIFIGAKLNSPCSFGHTQFHLVPEKFQRNRMEKLNLADQIEVFLRANAIASLFAWTGAQAMYQGFWSQADVTRPFVSQAVISDGKYFSFFCYQLNTVALAVDSDKDPNRKNICWGTQSAPLFEAVEEGDVKGFNDDVFRQLVDFFLNRPE</sequence>
<proteinExistence type="predicted"/>
<comment type="caution">
    <text evidence="5">The sequence shown here is derived from an EMBL/GenBank/DDBJ whole genome shotgun (WGS) entry which is preliminary data.</text>
</comment>
<reference evidence="5" key="1">
    <citation type="submission" date="2023-05" db="EMBL/GenBank/DDBJ databases">
        <authorList>
            <person name="Stuckert A."/>
        </authorList>
    </citation>
    <scope>NUCLEOTIDE SEQUENCE</scope>
</reference>
<name>A0ABN9EP45_9NEOB</name>
<dbReference type="EMBL" id="CATNWA010015765">
    <property type="protein sequence ID" value="CAI9586584.1"/>
    <property type="molecule type" value="Genomic_DNA"/>
</dbReference>
<keyword evidence="6" id="KW-1185">Reference proteome</keyword>
<dbReference type="InterPro" id="IPR010793">
    <property type="entry name" value="Ribosomal_mL37/mL65"/>
</dbReference>
<keyword evidence="2" id="KW-0689">Ribosomal protein</keyword>
<evidence type="ECO:0000313" key="6">
    <source>
        <dbReference type="Proteomes" id="UP001162483"/>
    </source>
</evidence>
<evidence type="ECO:0000256" key="3">
    <source>
        <dbReference type="ARBA" id="ARBA00023128"/>
    </source>
</evidence>
<dbReference type="PANTHER" id="PTHR13014">
    <property type="entry name" value="MITOCHONDRIAL 28S RIBOSOMAL PROTEIN S30/P52 PRO-APOTOTIC PROTEIN"/>
    <property type="match status" value="1"/>
</dbReference>
<dbReference type="PANTHER" id="PTHR13014:SF3">
    <property type="entry name" value="LARGE RIBOSOMAL SUBUNIT PROTEIN ML65"/>
    <property type="match status" value="1"/>
</dbReference>
<dbReference type="Pfam" id="PF07147">
    <property type="entry name" value="PDCD9"/>
    <property type="match status" value="1"/>
</dbReference>
<evidence type="ECO:0000256" key="2">
    <source>
        <dbReference type="ARBA" id="ARBA00022980"/>
    </source>
</evidence>
<evidence type="ECO:0000313" key="5">
    <source>
        <dbReference type="EMBL" id="CAI9586584.1"/>
    </source>
</evidence>
<evidence type="ECO:0000256" key="4">
    <source>
        <dbReference type="ARBA" id="ARBA00023274"/>
    </source>
</evidence>
<keyword evidence="4" id="KW-0687">Ribonucleoprotein</keyword>
<dbReference type="InterPro" id="IPR039982">
    <property type="entry name" value="Ribosomal_mL65"/>
</dbReference>
<dbReference type="Proteomes" id="UP001162483">
    <property type="component" value="Unassembled WGS sequence"/>
</dbReference>
<feature type="non-terminal residue" evidence="5">
    <location>
        <position position="1"/>
    </location>
</feature>
<comment type="subcellular location">
    <subcellularLocation>
        <location evidence="1">Mitochondrion</location>
    </subcellularLocation>
</comment>
<gene>
    <name evidence="5" type="ORF">SPARVUS_LOCUS10389861</name>
</gene>
<evidence type="ECO:0008006" key="7">
    <source>
        <dbReference type="Google" id="ProtNLM"/>
    </source>
</evidence>
<protein>
    <recommendedName>
        <fullName evidence="7">Mitochondrial ribosomal protein S30</fullName>
    </recommendedName>
</protein>
<keyword evidence="3" id="KW-0496">Mitochondrion</keyword>
<accession>A0ABN9EP45</accession>
<evidence type="ECO:0000256" key="1">
    <source>
        <dbReference type="ARBA" id="ARBA00004173"/>
    </source>
</evidence>